<dbReference type="InterPro" id="IPR007173">
    <property type="entry name" value="ALO_C"/>
</dbReference>
<keyword evidence="3" id="KW-0560">Oxidoreductase</keyword>
<dbReference type="Proteomes" id="UP001499951">
    <property type="component" value="Unassembled WGS sequence"/>
</dbReference>
<feature type="domain" description="FAD-binding PCMH-type" evidence="4">
    <location>
        <begin position="15"/>
        <end position="182"/>
    </location>
</feature>
<keyword evidence="2" id="KW-0274">FAD</keyword>
<dbReference type="Gene3D" id="1.10.45.10">
    <property type="entry name" value="Vanillyl-alcohol Oxidase, Chain A, domain 4"/>
    <property type="match status" value="1"/>
</dbReference>
<organism evidence="5 6">
    <name type="scientific">Rhizomicrobium electricum</name>
    <dbReference type="NCBI Taxonomy" id="480070"/>
    <lineage>
        <taxon>Bacteria</taxon>
        <taxon>Pseudomonadati</taxon>
        <taxon>Pseudomonadota</taxon>
        <taxon>Alphaproteobacteria</taxon>
        <taxon>Micropepsales</taxon>
        <taxon>Micropepsaceae</taxon>
        <taxon>Rhizomicrobium</taxon>
    </lineage>
</organism>
<dbReference type="Gene3D" id="3.30.43.10">
    <property type="entry name" value="Uridine Diphospho-n-acetylenolpyruvylglucosamine Reductase, domain 2"/>
    <property type="match status" value="1"/>
</dbReference>
<dbReference type="SUPFAM" id="SSF56176">
    <property type="entry name" value="FAD-binding/transporter-associated domain-like"/>
    <property type="match status" value="1"/>
</dbReference>
<reference evidence="6" key="1">
    <citation type="journal article" date="2019" name="Int. J. Syst. Evol. Microbiol.">
        <title>The Global Catalogue of Microorganisms (GCM) 10K type strain sequencing project: providing services to taxonomists for standard genome sequencing and annotation.</title>
        <authorList>
            <consortium name="The Broad Institute Genomics Platform"/>
            <consortium name="The Broad Institute Genome Sequencing Center for Infectious Disease"/>
            <person name="Wu L."/>
            <person name="Ma J."/>
        </authorList>
    </citation>
    <scope>NUCLEOTIDE SEQUENCE [LARGE SCALE GENOMIC DNA]</scope>
    <source>
        <strain evidence="6">JCM 15089</strain>
    </source>
</reference>
<dbReference type="Gene3D" id="3.30.70.2520">
    <property type="match status" value="1"/>
</dbReference>
<dbReference type="InterPro" id="IPR036318">
    <property type="entry name" value="FAD-bd_PCMH-like_sf"/>
</dbReference>
<dbReference type="PANTHER" id="PTHR43762">
    <property type="entry name" value="L-GULONOLACTONE OXIDASE"/>
    <property type="match status" value="1"/>
</dbReference>
<dbReference type="InterPro" id="IPR006094">
    <property type="entry name" value="Oxid_FAD_bind_N"/>
</dbReference>
<dbReference type="NCBIfam" id="TIGR01679">
    <property type="entry name" value="bact_FAD_ox"/>
    <property type="match status" value="1"/>
</dbReference>
<dbReference type="PIRSF" id="PIRSF000136">
    <property type="entry name" value="LGO_GLO"/>
    <property type="match status" value="1"/>
</dbReference>
<evidence type="ECO:0000256" key="3">
    <source>
        <dbReference type="ARBA" id="ARBA00023002"/>
    </source>
</evidence>
<protein>
    <submittedName>
        <fullName evidence="5">D-arabinono-1,4-lactone oxidase</fullName>
    </submittedName>
</protein>
<name>A0ABP3Q443_9PROT</name>
<dbReference type="InterPro" id="IPR010031">
    <property type="entry name" value="FAD_lactone_oxidase-like"/>
</dbReference>
<dbReference type="InterPro" id="IPR016171">
    <property type="entry name" value="Vanillyl_alc_oxidase_C-sub2"/>
</dbReference>
<dbReference type="EMBL" id="BAAADD010000008">
    <property type="protein sequence ID" value="GAA0579325.1"/>
    <property type="molecule type" value="Genomic_DNA"/>
</dbReference>
<dbReference type="InterPro" id="IPR016166">
    <property type="entry name" value="FAD-bd_PCMH"/>
</dbReference>
<comment type="caution">
    <text evidence="5">The sequence shown here is derived from an EMBL/GenBank/DDBJ whole genome shotgun (WGS) entry which is preliminary data.</text>
</comment>
<dbReference type="PANTHER" id="PTHR43762:SF1">
    <property type="entry name" value="D-ARABINONO-1,4-LACTONE OXIDASE"/>
    <property type="match status" value="1"/>
</dbReference>
<dbReference type="RefSeq" id="WP_166936894.1">
    <property type="nucleotide sequence ID" value="NZ_BAAADD010000008.1"/>
</dbReference>
<evidence type="ECO:0000259" key="4">
    <source>
        <dbReference type="PROSITE" id="PS51387"/>
    </source>
</evidence>
<dbReference type="InterPro" id="IPR016167">
    <property type="entry name" value="FAD-bd_PCMH_sub1"/>
</dbReference>
<gene>
    <name evidence="5" type="ORF">GCM10008942_30270</name>
</gene>
<evidence type="ECO:0000313" key="6">
    <source>
        <dbReference type="Proteomes" id="UP001499951"/>
    </source>
</evidence>
<dbReference type="InterPro" id="IPR016169">
    <property type="entry name" value="FAD-bd_PCMH_sub2"/>
</dbReference>
<keyword evidence="1" id="KW-0285">Flavoprotein</keyword>
<evidence type="ECO:0000313" key="5">
    <source>
        <dbReference type="EMBL" id="GAA0579325.1"/>
    </source>
</evidence>
<proteinExistence type="predicted"/>
<dbReference type="Gene3D" id="3.30.465.10">
    <property type="match status" value="1"/>
</dbReference>
<sequence>MKIVGGRWTNWSGSVSFRPREVVTPQDDVDLAAAVRKAEGHVRFPGAGHSFSPLNQTDGTLIDLAAFAGLKGFDPEREVASIGGAQPLWGLGSLLHPLGYALDSMGDTDRQTLGGAVATGTHGTGLRHTSFSGAVASFRLLLASGEVLHCSPEENAEIYAAGRLALGLFGVMTEIDMAVRPIYKLQRRYFQSPAKEILRKLDGLVEANRHFEFYWFPHSDVVVCKSLNETEAHAPTRHSARTLYNRGEIRRPQEYAFAGGAELVRMMPQLVRPAHRLFAALMRRKQKVRWSHEVFPTPRTVKFNGMEYALPYEKGVEAVQEIVEAIRKKKLSTSFPLAFRTVKGDDVWLSPFYGRNSATIAVHQYAKVHAGPLFATCEAILKSYGGRPHWGQFHTMTRGEAEALYPKFGDFIALRKKLDPKDKFLNEYLAKYFG</sequence>
<dbReference type="Pfam" id="PF01565">
    <property type="entry name" value="FAD_binding_4"/>
    <property type="match status" value="1"/>
</dbReference>
<evidence type="ECO:0000256" key="2">
    <source>
        <dbReference type="ARBA" id="ARBA00022827"/>
    </source>
</evidence>
<accession>A0ABP3Q443</accession>
<evidence type="ECO:0000256" key="1">
    <source>
        <dbReference type="ARBA" id="ARBA00022630"/>
    </source>
</evidence>
<dbReference type="Pfam" id="PF04030">
    <property type="entry name" value="ALO"/>
    <property type="match status" value="1"/>
</dbReference>
<keyword evidence="6" id="KW-1185">Reference proteome</keyword>
<dbReference type="PROSITE" id="PS51387">
    <property type="entry name" value="FAD_PCMH"/>
    <property type="match status" value="1"/>
</dbReference>